<evidence type="ECO:0000313" key="3">
    <source>
        <dbReference type="EMBL" id="KAF9611728.1"/>
    </source>
</evidence>
<dbReference type="InterPro" id="IPR026058">
    <property type="entry name" value="LIPIN"/>
</dbReference>
<keyword evidence="4" id="KW-1185">Reference proteome</keyword>
<dbReference type="OrthoDB" id="4567at2759"/>
<comment type="caution">
    <text evidence="3">The sequence shown here is derived from an EMBL/GenBank/DDBJ whole genome shotgun (WGS) entry which is preliminary data.</text>
</comment>
<dbReference type="AlphaFoldDB" id="A0A835I9E3"/>
<name>A0A835I9E3_9MAGN</name>
<dbReference type="EMBL" id="JADFTS010000004">
    <property type="protein sequence ID" value="KAF9611728.1"/>
    <property type="molecule type" value="Genomic_DNA"/>
</dbReference>
<reference evidence="3 4" key="1">
    <citation type="submission" date="2020-10" db="EMBL/GenBank/DDBJ databases">
        <title>The Coptis chinensis genome and diversification of protoberbering-type alkaloids.</title>
        <authorList>
            <person name="Wang B."/>
            <person name="Shu S."/>
            <person name="Song C."/>
            <person name="Liu Y."/>
        </authorList>
    </citation>
    <scope>NUCLEOTIDE SEQUENCE [LARGE SCALE GENOMIC DNA]</scope>
    <source>
        <strain evidence="3">HL-2020</strain>
        <tissue evidence="3">Leaf</tissue>
    </source>
</reference>
<evidence type="ECO:0000256" key="1">
    <source>
        <dbReference type="SAM" id="MobiDB-lite"/>
    </source>
</evidence>
<evidence type="ECO:0000259" key="2">
    <source>
        <dbReference type="Pfam" id="PF04571"/>
    </source>
</evidence>
<gene>
    <name evidence="3" type="ORF">IFM89_034911</name>
</gene>
<feature type="domain" description="Lipin N-terminal" evidence="2">
    <location>
        <begin position="9"/>
        <end position="94"/>
    </location>
</feature>
<dbReference type="InterPro" id="IPR007651">
    <property type="entry name" value="Lipin_N"/>
</dbReference>
<dbReference type="Proteomes" id="UP000631114">
    <property type="component" value="Unassembled WGS sequence"/>
</dbReference>
<dbReference type="PANTHER" id="PTHR12181:SF59">
    <property type="entry name" value="PHOSPHATIDATE PHOSPHATASE PAH1"/>
    <property type="match status" value="1"/>
</dbReference>
<dbReference type="GO" id="GO:0008195">
    <property type="term" value="F:phosphatidate phosphatase activity"/>
    <property type="evidence" value="ECO:0007669"/>
    <property type="project" value="TreeGrafter"/>
</dbReference>
<feature type="compositionally biased region" description="Basic and acidic residues" evidence="1">
    <location>
        <begin position="125"/>
        <end position="137"/>
    </location>
</feature>
<protein>
    <recommendedName>
        <fullName evidence="2">Lipin N-terminal domain-containing protein</fullName>
    </recommendedName>
</protein>
<sequence>MISKVGSFISQGVYSVATPFHPFGGAVDVIVVEQQDGTYRSTPWYVRFGKFQGVLKGAEKMVRISVNGVEANFHMYLDNSGEAYFIREVVVSSNEDGDKNLDSLVTTGGDGGEKNEDTSVSICRNKSDVDNAERSDGIENSELDGETRLYEFEGQPPSCEDSVESTDYRAYYERLEQADDQSSDSEVVLFSVDGHVLTAPISLEVDNVDNLQLSTPQFHLGPGEGADFDGDNEDYTSGQETWTADFGNIEASAPLNSGEDYSNAFGKVSENSTLNVDMQLTLASQKLLDLEAHFQSQFWNLSECQYPTHVINVRKANTQAKQAPESSSSSFLSQLKKERKKNDKMAKKNCALDSGLPFFGLFVWFTSPRTAELLLHKAARTVELLQAL</sequence>
<organism evidence="3 4">
    <name type="scientific">Coptis chinensis</name>
    <dbReference type="NCBI Taxonomy" id="261450"/>
    <lineage>
        <taxon>Eukaryota</taxon>
        <taxon>Viridiplantae</taxon>
        <taxon>Streptophyta</taxon>
        <taxon>Embryophyta</taxon>
        <taxon>Tracheophyta</taxon>
        <taxon>Spermatophyta</taxon>
        <taxon>Magnoliopsida</taxon>
        <taxon>Ranunculales</taxon>
        <taxon>Ranunculaceae</taxon>
        <taxon>Coptidoideae</taxon>
        <taxon>Coptis</taxon>
    </lineage>
</organism>
<dbReference type="PANTHER" id="PTHR12181">
    <property type="entry name" value="LIPIN"/>
    <property type="match status" value="1"/>
</dbReference>
<dbReference type="Pfam" id="PF04571">
    <property type="entry name" value="Lipin_N"/>
    <property type="match status" value="1"/>
</dbReference>
<feature type="region of interest" description="Disordered" evidence="1">
    <location>
        <begin position="97"/>
        <end position="147"/>
    </location>
</feature>
<evidence type="ECO:0000313" key="4">
    <source>
        <dbReference type="Proteomes" id="UP000631114"/>
    </source>
</evidence>
<accession>A0A835I9E3</accession>
<proteinExistence type="predicted"/>